<feature type="region of interest" description="Disordered" evidence="1">
    <location>
        <begin position="308"/>
        <end position="330"/>
    </location>
</feature>
<protein>
    <submittedName>
        <fullName evidence="2">Minor tail protein</fullName>
    </submittedName>
</protein>
<sequence>MTTLVGSDGQTVTIVAPQSGSIDVTPPTSAGLLVPVPGVPGPPGPQGEGFNLIPPYFADTYATLPALDEEAAGGAMLVLESGLLYFWSGVAWTDEGAGVPFRGEAGVPGRGIADVDIVGNQLRFAMSDATTDTVTVPAIQQAIDSAAAASGSATSASTARLGAEAAASTAGTAASTATSERTAAQTARAGAESARDTAITAATAASNSASAAGTSETNAETAETNAASSALAASGSATTASGHATTAGTARTGAEAARDAAESSATDAAAFASAAADSASDAGASAAAAAASAEEAADVVASGVPNATDAAKGGVRLPGSVPGELGGTWDHPTVTGWDQKADLVNVNGKMVVPTSQIPARATHEKYVVASTAERLALTTEQVQPGDGAVQLGNPGRGTYFLQGEDPSLESSWQLDVSPTDAVSSVNGYQGIVVLGKGDVGLANVDNTSDANKPISTATQSGLDGKVNATNLTVRLYGTDGTGQQVFLVWGQSAATPNTIPRRTASGAQFTADGTDPLHAVNKQQLDTGLSGKSNTGHTHAASEIGSGTLDIARLPVGSSGTTVAAGNDSRIVNAVPNTRAVTAGIGLEGGGTLDTSRTLAVKYGNTAGTAAQGNDARLADARTPLDGSVTPAKIVDGSVGLAKLAAEVAIAIQGMIDTSVLAAQRITVNAQTGAYTLVLTDANKAIEVTTASAVNLTIPTDASVALPIGTVIEVDQMGAGRVTILGASGVTIQSAVTPPTTRAQYSAVVLRKRGANLWLVTGDM</sequence>
<dbReference type="EMBL" id="MK814757">
    <property type="protein sequence ID" value="QCG77614.1"/>
    <property type="molecule type" value="Genomic_DNA"/>
</dbReference>
<dbReference type="GeneID" id="55013815"/>
<dbReference type="Proteomes" id="UP000298794">
    <property type="component" value="Segment"/>
</dbReference>
<gene>
    <name evidence="2" type="primary">31</name>
    <name evidence="2" type="ORF">SEA_FAIRFAXIDUM_31</name>
</gene>
<name>A0A4D6TAF2_9CAUD</name>
<evidence type="ECO:0000256" key="1">
    <source>
        <dbReference type="SAM" id="MobiDB-lite"/>
    </source>
</evidence>
<organism evidence="2 3">
    <name type="scientific">Gordonia phage Fairfaxidum</name>
    <dbReference type="NCBI Taxonomy" id="2572526"/>
    <lineage>
        <taxon>Viruses</taxon>
        <taxon>Duplodnaviria</taxon>
        <taxon>Heunggongvirae</taxon>
        <taxon>Uroviricota</taxon>
        <taxon>Caudoviricetes</taxon>
        <taxon>Fairfaxidumvirus</taxon>
        <taxon>Fairfaxidumvirus fairfaxidum</taxon>
    </lineage>
</organism>
<accession>A0A4D6TAF2</accession>
<feature type="compositionally biased region" description="Low complexity" evidence="1">
    <location>
        <begin position="170"/>
        <end position="189"/>
    </location>
</feature>
<dbReference type="KEGG" id="vg:55013815"/>
<proteinExistence type="predicted"/>
<evidence type="ECO:0000313" key="3">
    <source>
        <dbReference type="Proteomes" id="UP000298794"/>
    </source>
</evidence>
<dbReference type="RefSeq" id="YP_009822319.1">
    <property type="nucleotide sequence ID" value="NC_048185.1"/>
</dbReference>
<feature type="compositionally biased region" description="Low complexity" evidence="1">
    <location>
        <begin position="196"/>
        <end position="255"/>
    </location>
</feature>
<feature type="region of interest" description="Disordered" evidence="1">
    <location>
        <begin position="170"/>
        <end position="261"/>
    </location>
</feature>
<keyword evidence="3" id="KW-1185">Reference proteome</keyword>
<reference evidence="2 3" key="1">
    <citation type="submission" date="2019-04" db="EMBL/GenBank/DDBJ databases">
        <authorList>
            <person name="Adelsberg A.K."/>
            <person name="Kohli N."/>
            <person name="Marar C.I."/>
            <person name="Roccamo R.A."/>
            <person name="Shoush J.M."/>
            <person name="Butela K.A."/>
            <person name="Garlena R.A."/>
            <person name="Russell D.A."/>
            <person name="Pope W.H."/>
            <person name="Jacobs-Sera D."/>
            <person name="Hatfull G.F."/>
        </authorList>
    </citation>
    <scope>NUCLEOTIDE SEQUENCE [LARGE SCALE GENOMIC DNA]</scope>
</reference>
<evidence type="ECO:0000313" key="2">
    <source>
        <dbReference type="EMBL" id="QCG77614.1"/>
    </source>
</evidence>